<accession>A0A0E9RKZ2</accession>
<keyword evidence="1" id="KW-0812">Transmembrane</keyword>
<reference evidence="2" key="1">
    <citation type="submission" date="2014-11" db="EMBL/GenBank/DDBJ databases">
        <authorList>
            <person name="Amaro Gonzalez C."/>
        </authorList>
    </citation>
    <scope>NUCLEOTIDE SEQUENCE</scope>
</reference>
<evidence type="ECO:0000313" key="2">
    <source>
        <dbReference type="EMBL" id="JAH29791.1"/>
    </source>
</evidence>
<reference evidence="2" key="2">
    <citation type="journal article" date="2015" name="Fish Shellfish Immunol.">
        <title>Early steps in the European eel (Anguilla anguilla)-Vibrio vulnificus interaction in the gills: Role of the RtxA13 toxin.</title>
        <authorList>
            <person name="Callol A."/>
            <person name="Pajuelo D."/>
            <person name="Ebbesson L."/>
            <person name="Teles M."/>
            <person name="MacKenzie S."/>
            <person name="Amaro C."/>
        </authorList>
    </citation>
    <scope>NUCLEOTIDE SEQUENCE</scope>
</reference>
<feature type="transmembrane region" description="Helical" evidence="1">
    <location>
        <begin position="12"/>
        <end position="36"/>
    </location>
</feature>
<organism evidence="2">
    <name type="scientific">Anguilla anguilla</name>
    <name type="common">European freshwater eel</name>
    <name type="synonym">Muraena anguilla</name>
    <dbReference type="NCBI Taxonomy" id="7936"/>
    <lineage>
        <taxon>Eukaryota</taxon>
        <taxon>Metazoa</taxon>
        <taxon>Chordata</taxon>
        <taxon>Craniata</taxon>
        <taxon>Vertebrata</taxon>
        <taxon>Euteleostomi</taxon>
        <taxon>Actinopterygii</taxon>
        <taxon>Neopterygii</taxon>
        <taxon>Teleostei</taxon>
        <taxon>Anguilliformes</taxon>
        <taxon>Anguillidae</taxon>
        <taxon>Anguilla</taxon>
    </lineage>
</organism>
<protein>
    <submittedName>
        <fullName evidence="2">Uncharacterized protein</fullName>
    </submittedName>
</protein>
<dbReference type="EMBL" id="GBXM01078786">
    <property type="protein sequence ID" value="JAH29791.1"/>
    <property type="molecule type" value="Transcribed_RNA"/>
</dbReference>
<dbReference type="AlphaFoldDB" id="A0A0E9RKZ2"/>
<sequence>MKCHHLYHQLFLNTCFYCVSSTPSLLLLLQFLGLYVDGQPLVVN</sequence>
<proteinExistence type="predicted"/>
<evidence type="ECO:0000256" key="1">
    <source>
        <dbReference type="SAM" id="Phobius"/>
    </source>
</evidence>
<keyword evidence="1" id="KW-1133">Transmembrane helix</keyword>
<name>A0A0E9RKZ2_ANGAN</name>
<keyword evidence="1" id="KW-0472">Membrane</keyword>